<evidence type="ECO:0000313" key="10">
    <source>
        <dbReference type="EMBL" id="QJR28250.1"/>
    </source>
</evidence>
<gene>
    <name evidence="10" type="ORF">HKT17_00280</name>
</gene>
<evidence type="ECO:0000256" key="1">
    <source>
        <dbReference type="ARBA" id="ARBA00004429"/>
    </source>
</evidence>
<name>A0ABX6N2U2_9BURK</name>
<organism evidence="10 11">
    <name type="scientific">Limnobacter profundi</name>
    <dbReference type="NCBI Taxonomy" id="2732163"/>
    <lineage>
        <taxon>Bacteria</taxon>
        <taxon>Pseudomonadati</taxon>
        <taxon>Pseudomonadota</taxon>
        <taxon>Betaproteobacteria</taxon>
        <taxon>Burkholderiales</taxon>
        <taxon>Burkholderiaceae</taxon>
        <taxon>Limnobacter</taxon>
    </lineage>
</organism>
<evidence type="ECO:0000313" key="11">
    <source>
        <dbReference type="Proteomes" id="UP000501130"/>
    </source>
</evidence>
<keyword evidence="5 9" id="KW-0812">Transmembrane</keyword>
<dbReference type="InterPro" id="IPR007272">
    <property type="entry name" value="Sulf_transp_TsuA/YedE"/>
</dbReference>
<evidence type="ECO:0000256" key="5">
    <source>
        <dbReference type="ARBA" id="ARBA00022692"/>
    </source>
</evidence>
<comment type="similarity">
    <text evidence="8">Belongs to the TsuA/YedE (TC 9.B.102) family.</text>
</comment>
<protein>
    <submittedName>
        <fullName evidence="10">YeeE/YedE family protein</fullName>
    </submittedName>
</protein>
<accession>A0ABX6N2U2</accession>
<feature type="transmembrane region" description="Helical" evidence="9">
    <location>
        <begin position="12"/>
        <end position="32"/>
    </location>
</feature>
<evidence type="ECO:0000256" key="6">
    <source>
        <dbReference type="ARBA" id="ARBA00022989"/>
    </source>
</evidence>
<feature type="transmembrane region" description="Helical" evidence="9">
    <location>
        <begin position="122"/>
        <end position="142"/>
    </location>
</feature>
<dbReference type="PANTHER" id="PTHR30574:SF1">
    <property type="entry name" value="SULPHUR TRANSPORT DOMAIN-CONTAINING PROTEIN"/>
    <property type="match status" value="1"/>
</dbReference>
<proteinExistence type="inferred from homology"/>
<keyword evidence="4" id="KW-0997">Cell inner membrane</keyword>
<dbReference type="Proteomes" id="UP000501130">
    <property type="component" value="Chromosome"/>
</dbReference>
<dbReference type="PANTHER" id="PTHR30574">
    <property type="entry name" value="INNER MEMBRANE PROTEIN YEDE"/>
    <property type="match status" value="1"/>
</dbReference>
<evidence type="ECO:0000256" key="8">
    <source>
        <dbReference type="ARBA" id="ARBA00035655"/>
    </source>
</evidence>
<evidence type="ECO:0000256" key="9">
    <source>
        <dbReference type="SAM" id="Phobius"/>
    </source>
</evidence>
<evidence type="ECO:0000256" key="3">
    <source>
        <dbReference type="ARBA" id="ARBA00022475"/>
    </source>
</evidence>
<sequence>MFTVNWEAFTPYPALFGGLLIGLSAVMLILLTGRVAGISGIVGGLLKPQHGEFLWRLSFVLGMAAAPWLYQAVVGSFEFESPRGTVALVVAGLLVGYGTRLGSGCTSGHGVCGLSRLSLRSLIATGVFMVTGFVVASMLMHVI</sequence>
<keyword evidence="2" id="KW-0813">Transport</keyword>
<feature type="transmembrane region" description="Helical" evidence="9">
    <location>
        <begin position="82"/>
        <end position="101"/>
    </location>
</feature>
<dbReference type="Pfam" id="PF04143">
    <property type="entry name" value="Sulf_transp"/>
    <property type="match status" value="1"/>
</dbReference>
<feature type="transmembrane region" description="Helical" evidence="9">
    <location>
        <begin position="53"/>
        <end position="70"/>
    </location>
</feature>
<dbReference type="RefSeq" id="WP_171096929.1">
    <property type="nucleotide sequence ID" value="NZ_CP053084.1"/>
</dbReference>
<keyword evidence="7 9" id="KW-0472">Membrane</keyword>
<evidence type="ECO:0000256" key="4">
    <source>
        <dbReference type="ARBA" id="ARBA00022519"/>
    </source>
</evidence>
<dbReference type="EMBL" id="CP053084">
    <property type="protein sequence ID" value="QJR28250.1"/>
    <property type="molecule type" value="Genomic_DNA"/>
</dbReference>
<keyword evidence="11" id="KW-1185">Reference proteome</keyword>
<evidence type="ECO:0000256" key="2">
    <source>
        <dbReference type="ARBA" id="ARBA00022448"/>
    </source>
</evidence>
<keyword evidence="6 9" id="KW-1133">Transmembrane helix</keyword>
<comment type="subcellular location">
    <subcellularLocation>
        <location evidence="1">Cell inner membrane</location>
        <topology evidence="1">Multi-pass membrane protein</topology>
    </subcellularLocation>
</comment>
<evidence type="ECO:0000256" key="7">
    <source>
        <dbReference type="ARBA" id="ARBA00023136"/>
    </source>
</evidence>
<keyword evidence="3" id="KW-1003">Cell membrane</keyword>
<reference evidence="10 11" key="1">
    <citation type="submission" date="2020-05" db="EMBL/GenBank/DDBJ databases">
        <title>Compete genome of Limnobacter sp. SAORIC-580.</title>
        <authorList>
            <person name="Song J."/>
            <person name="Cho J.-C."/>
        </authorList>
    </citation>
    <scope>NUCLEOTIDE SEQUENCE [LARGE SCALE GENOMIC DNA]</scope>
    <source>
        <strain evidence="10 11">SAORIC-580</strain>
    </source>
</reference>